<dbReference type="PIRSF" id="PIRSF000868">
    <property type="entry name" value="14-3-3"/>
    <property type="match status" value="1"/>
</dbReference>
<dbReference type="OMA" id="AECKVFY"/>
<dbReference type="PROSITE" id="PS00796">
    <property type="entry name" value="1433_1"/>
    <property type="match status" value="1"/>
</dbReference>
<reference evidence="5 6" key="1">
    <citation type="journal article" date="2013" name="Curr. Biol.">
        <title>The Genome of the Foraminiferan Reticulomyxa filosa.</title>
        <authorList>
            <person name="Glockner G."/>
            <person name="Hulsmann N."/>
            <person name="Schleicher M."/>
            <person name="Noegel A.A."/>
            <person name="Eichinger L."/>
            <person name="Gallinger C."/>
            <person name="Pawlowski J."/>
            <person name="Sierra R."/>
            <person name="Euteneuer U."/>
            <person name="Pillet L."/>
            <person name="Moustafa A."/>
            <person name="Platzer M."/>
            <person name="Groth M."/>
            <person name="Szafranski K."/>
            <person name="Schliwa M."/>
        </authorList>
    </citation>
    <scope>NUCLEOTIDE SEQUENCE [LARGE SCALE GENOMIC DNA]</scope>
</reference>
<dbReference type="EMBL" id="ASPP01018091">
    <property type="protein sequence ID" value="ETO16568.1"/>
    <property type="molecule type" value="Genomic_DNA"/>
</dbReference>
<dbReference type="CDD" id="cd08774">
    <property type="entry name" value="14-3-3"/>
    <property type="match status" value="1"/>
</dbReference>
<keyword evidence="6" id="KW-1185">Reference proteome</keyword>
<dbReference type="SMART" id="SM00101">
    <property type="entry name" value="14_3_3"/>
    <property type="match status" value="1"/>
</dbReference>
<evidence type="ECO:0000313" key="6">
    <source>
        <dbReference type="Proteomes" id="UP000023152"/>
    </source>
</evidence>
<dbReference type="Proteomes" id="UP000023152">
    <property type="component" value="Unassembled WGS sequence"/>
</dbReference>
<gene>
    <name evidence="5" type="ORF">RFI_20770</name>
</gene>
<feature type="domain" description="14-3-3" evidence="4">
    <location>
        <begin position="6"/>
        <end position="222"/>
    </location>
</feature>
<evidence type="ECO:0000259" key="4">
    <source>
        <dbReference type="SMART" id="SM00101"/>
    </source>
</evidence>
<dbReference type="InterPro" id="IPR000308">
    <property type="entry name" value="14-3-3"/>
</dbReference>
<evidence type="ECO:0000256" key="1">
    <source>
        <dbReference type="ARBA" id="ARBA00006141"/>
    </source>
</evidence>
<dbReference type="InterPro" id="IPR023410">
    <property type="entry name" value="14-3-3_domain"/>
</dbReference>
<accession>X6MRD1</accession>
<sequence>MKIIIKMCKFVKALVQNKTAKGQDLDVEERNLLSVAYKNVVGSKRASWRTVSGGFDDADETLIEKYKAIVENELENICKEVISLLVDNLLKTVTGKKDETEVFYLKMTGDYYRYLAEFRQGNESYKEKAKEFYQKALDIAQEHLPETHPTRLGLALNFSVCYYEILNQPEKACELAKKSFDAAIEKLDTLNDASYKDSTLIMQLLRDNLTLWTSEQAKDEEA</sequence>
<dbReference type="Gene3D" id="1.20.190.20">
    <property type="entry name" value="14-3-3 domain"/>
    <property type="match status" value="1"/>
</dbReference>
<dbReference type="PANTHER" id="PTHR18860">
    <property type="entry name" value="14-3-3 PROTEIN"/>
    <property type="match status" value="1"/>
</dbReference>
<proteinExistence type="inferred from homology"/>
<comment type="caution">
    <text evidence="5">The sequence shown here is derived from an EMBL/GenBank/DDBJ whole genome shotgun (WGS) entry which is preliminary data.</text>
</comment>
<feature type="site" description="Interaction with phosphoserine on interacting protein" evidence="2">
    <location>
        <position position="113"/>
    </location>
</feature>
<evidence type="ECO:0000256" key="2">
    <source>
        <dbReference type="PIRSR" id="PIRSR000868-1"/>
    </source>
</evidence>
<evidence type="ECO:0000313" key="5">
    <source>
        <dbReference type="EMBL" id="ETO16568.1"/>
    </source>
</evidence>
<dbReference type="OrthoDB" id="10260625at2759"/>
<name>X6MRD1_RETFI</name>
<dbReference type="PRINTS" id="PR00305">
    <property type="entry name" value="1433ZETA"/>
</dbReference>
<comment type="similarity">
    <text evidence="1 3">Belongs to the 14-3-3 family.</text>
</comment>
<evidence type="ECO:0000256" key="3">
    <source>
        <dbReference type="RuleBase" id="RU003466"/>
    </source>
</evidence>
<dbReference type="InterPro" id="IPR023409">
    <property type="entry name" value="14-3-3_CS"/>
</dbReference>
<dbReference type="Pfam" id="PF00244">
    <property type="entry name" value="14-3-3"/>
    <property type="match status" value="1"/>
</dbReference>
<dbReference type="PROSITE" id="PS00797">
    <property type="entry name" value="1433_2"/>
    <property type="match status" value="1"/>
</dbReference>
<organism evidence="5 6">
    <name type="scientific">Reticulomyxa filosa</name>
    <dbReference type="NCBI Taxonomy" id="46433"/>
    <lineage>
        <taxon>Eukaryota</taxon>
        <taxon>Sar</taxon>
        <taxon>Rhizaria</taxon>
        <taxon>Retaria</taxon>
        <taxon>Foraminifera</taxon>
        <taxon>Monothalamids</taxon>
        <taxon>Reticulomyxidae</taxon>
        <taxon>Reticulomyxa</taxon>
    </lineage>
</organism>
<dbReference type="AlphaFoldDB" id="X6MRD1"/>
<protein>
    <submittedName>
        <fullName evidence="5">14-3-3-like protein</fullName>
    </submittedName>
</protein>
<feature type="site" description="Interaction with phosphoserine on interacting protein" evidence="2">
    <location>
        <position position="45"/>
    </location>
</feature>
<dbReference type="SUPFAM" id="SSF48445">
    <property type="entry name" value="14-3-3 protein"/>
    <property type="match status" value="1"/>
</dbReference>
<dbReference type="InterPro" id="IPR036815">
    <property type="entry name" value="14-3-3_dom_sf"/>
</dbReference>